<evidence type="ECO:0000313" key="2">
    <source>
        <dbReference type="Proteomes" id="UP000270743"/>
    </source>
</evidence>
<dbReference type="AlphaFoldDB" id="A0A447IRU4"/>
<name>A0A447IRU4_9RHOB</name>
<gene>
    <name evidence="1" type="ORF">PARHAE_03402</name>
</gene>
<reference evidence="1 2" key="1">
    <citation type="submission" date="2018-12" db="EMBL/GenBank/DDBJ databases">
        <authorList>
            <person name="Criscuolo A."/>
        </authorList>
    </citation>
    <scope>NUCLEOTIDE SEQUENCE [LARGE SCALE GENOMIC DNA]</scope>
    <source>
        <strain evidence="1">ACIP1116241</strain>
    </source>
</reference>
<dbReference type="OrthoDB" id="9811332at2"/>
<protein>
    <submittedName>
        <fullName evidence="1">Uncharacterized protein</fullName>
    </submittedName>
</protein>
<accession>A0A447IRU4</accession>
<dbReference type="Proteomes" id="UP000270743">
    <property type="component" value="Unassembled WGS sequence"/>
</dbReference>
<sequence>MSTATYLKDRILPGTVIVSDEGFNYDGWRRSGEYRAFQECLIERGLAMTISPLTSVISRRL</sequence>
<evidence type="ECO:0000313" key="1">
    <source>
        <dbReference type="EMBL" id="VDS10188.1"/>
    </source>
</evidence>
<dbReference type="RefSeq" id="WP_126155790.1">
    <property type="nucleotide sequence ID" value="NZ_UZWE01000053.1"/>
</dbReference>
<organism evidence="1 2">
    <name type="scientific">Paracoccus haematequi</name>
    <dbReference type="NCBI Taxonomy" id="2491866"/>
    <lineage>
        <taxon>Bacteria</taxon>
        <taxon>Pseudomonadati</taxon>
        <taxon>Pseudomonadota</taxon>
        <taxon>Alphaproteobacteria</taxon>
        <taxon>Rhodobacterales</taxon>
        <taxon>Paracoccaceae</taxon>
        <taxon>Paracoccus</taxon>
    </lineage>
</organism>
<proteinExistence type="predicted"/>
<dbReference type="EMBL" id="UZWE01000053">
    <property type="protein sequence ID" value="VDS10188.1"/>
    <property type="molecule type" value="Genomic_DNA"/>
</dbReference>
<keyword evidence="2" id="KW-1185">Reference proteome</keyword>